<feature type="compositionally biased region" description="Polar residues" evidence="1">
    <location>
        <begin position="91"/>
        <end position="102"/>
    </location>
</feature>
<feature type="non-terminal residue" evidence="2">
    <location>
        <position position="1"/>
    </location>
</feature>
<dbReference type="EMBL" id="CAJNOK010016791">
    <property type="protein sequence ID" value="CAF1252046.1"/>
    <property type="molecule type" value="Genomic_DNA"/>
</dbReference>
<dbReference type="Proteomes" id="UP000682733">
    <property type="component" value="Unassembled WGS sequence"/>
</dbReference>
<proteinExistence type="predicted"/>
<evidence type="ECO:0000313" key="3">
    <source>
        <dbReference type="EMBL" id="CAF4059243.1"/>
    </source>
</evidence>
<evidence type="ECO:0000256" key="1">
    <source>
        <dbReference type="SAM" id="MobiDB-lite"/>
    </source>
</evidence>
<accession>A0A8S2EVJ0</accession>
<dbReference type="AlphaFoldDB" id="A0A8S2EVJ0"/>
<evidence type="ECO:0000313" key="4">
    <source>
        <dbReference type="Proteomes" id="UP000677228"/>
    </source>
</evidence>
<evidence type="ECO:0000313" key="2">
    <source>
        <dbReference type="EMBL" id="CAF1252046.1"/>
    </source>
</evidence>
<name>A0A8S2EVJ0_9BILA</name>
<gene>
    <name evidence="2" type="ORF">OVA965_LOCUS26324</name>
    <name evidence="3" type="ORF">TMI583_LOCUS27063</name>
</gene>
<protein>
    <submittedName>
        <fullName evidence="2">Uncharacterized protein</fullName>
    </submittedName>
</protein>
<organism evidence="2 4">
    <name type="scientific">Didymodactylos carnosus</name>
    <dbReference type="NCBI Taxonomy" id="1234261"/>
    <lineage>
        <taxon>Eukaryota</taxon>
        <taxon>Metazoa</taxon>
        <taxon>Spiralia</taxon>
        <taxon>Gnathifera</taxon>
        <taxon>Rotifera</taxon>
        <taxon>Eurotatoria</taxon>
        <taxon>Bdelloidea</taxon>
        <taxon>Philodinida</taxon>
        <taxon>Philodinidae</taxon>
        <taxon>Didymodactylos</taxon>
    </lineage>
</organism>
<comment type="caution">
    <text evidence="2">The sequence shown here is derived from an EMBL/GenBank/DDBJ whole genome shotgun (WGS) entry which is preliminary data.</text>
</comment>
<dbReference type="Proteomes" id="UP000677228">
    <property type="component" value="Unassembled WGS sequence"/>
</dbReference>
<reference evidence="2" key="1">
    <citation type="submission" date="2021-02" db="EMBL/GenBank/DDBJ databases">
        <authorList>
            <person name="Nowell W R."/>
        </authorList>
    </citation>
    <scope>NUCLEOTIDE SEQUENCE</scope>
</reference>
<feature type="region of interest" description="Disordered" evidence="1">
    <location>
        <begin position="80"/>
        <end position="119"/>
    </location>
</feature>
<dbReference type="EMBL" id="CAJOBA010038343">
    <property type="protein sequence ID" value="CAF4059243.1"/>
    <property type="molecule type" value="Genomic_DNA"/>
</dbReference>
<sequence length="242" mass="26648">MENCYSCKTRNSATGISVHYTINDFELVYYDNYTATGSKLTPTTAAILALQEKLTIVFGDIGMTAVLVKDIIEGLLPDGSTSERRKRASALTPTKQSKTTVSVGPAQKRKRRAIATSDNSTNSNCQQLCSNNDIEKIKQLLDTNFTLNNVLVEYRANCSLVAQGRSLADMTVRNYDHNIVVTHELIAPNPNVQLYTDPCGNCSCNDLALYYTINDFELVYYDNYTATGSKLTPTTAAILALQ</sequence>